<protein>
    <submittedName>
        <fullName evidence="1">Uncharacterized protein</fullName>
    </submittedName>
</protein>
<name>A0ACB8QGZ6_9AGAM</name>
<proteinExistence type="predicted"/>
<comment type="caution">
    <text evidence="1">The sequence shown here is derived from an EMBL/GenBank/DDBJ whole genome shotgun (WGS) entry which is preliminary data.</text>
</comment>
<reference evidence="1" key="2">
    <citation type="journal article" date="2022" name="New Phytol.">
        <title>Evolutionary transition to the ectomycorrhizal habit in the genomes of a hyperdiverse lineage of mushroom-forming fungi.</title>
        <authorList>
            <person name="Looney B."/>
            <person name="Miyauchi S."/>
            <person name="Morin E."/>
            <person name="Drula E."/>
            <person name="Courty P.E."/>
            <person name="Kohler A."/>
            <person name="Kuo A."/>
            <person name="LaButti K."/>
            <person name="Pangilinan J."/>
            <person name="Lipzen A."/>
            <person name="Riley R."/>
            <person name="Andreopoulos W."/>
            <person name="He G."/>
            <person name="Johnson J."/>
            <person name="Nolan M."/>
            <person name="Tritt A."/>
            <person name="Barry K.W."/>
            <person name="Grigoriev I.V."/>
            <person name="Nagy L.G."/>
            <person name="Hibbett D."/>
            <person name="Henrissat B."/>
            <person name="Matheny P.B."/>
            <person name="Labbe J."/>
            <person name="Martin F.M."/>
        </authorList>
    </citation>
    <scope>NUCLEOTIDE SEQUENCE</scope>
    <source>
        <strain evidence="1">EC-137</strain>
    </source>
</reference>
<keyword evidence="2" id="KW-1185">Reference proteome</keyword>
<gene>
    <name evidence="1" type="ORF">K488DRAFT_71846</name>
</gene>
<dbReference type="EMBL" id="MU273602">
    <property type="protein sequence ID" value="KAI0030856.1"/>
    <property type="molecule type" value="Genomic_DNA"/>
</dbReference>
<accession>A0ACB8QGZ6</accession>
<evidence type="ECO:0000313" key="2">
    <source>
        <dbReference type="Proteomes" id="UP000814128"/>
    </source>
</evidence>
<reference evidence="1" key="1">
    <citation type="submission" date="2021-02" db="EMBL/GenBank/DDBJ databases">
        <authorList>
            <consortium name="DOE Joint Genome Institute"/>
            <person name="Ahrendt S."/>
            <person name="Looney B.P."/>
            <person name="Miyauchi S."/>
            <person name="Morin E."/>
            <person name="Drula E."/>
            <person name="Courty P.E."/>
            <person name="Chicoki N."/>
            <person name="Fauchery L."/>
            <person name="Kohler A."/>
            <person name="Kuo A."/>
            <person name="Labutti K."/>
            <person name="Pangilinan J."/>
            <person name="Lipzen A."/>
            <person name="Riley R."/>
            <person name="Andreopoulos W."/>
            <person name="He G."/>
            <person name="Johnson J."/>
            <person name="Barry K.W."/>
            <person name="Grigoriev I.V."/>
            <person name="Nagy L."/>
            <person name="Hibbett D."/>
            <person name="Henrissat B."/>
            <person name="Matheny P.B."/>
            <person name="Labbe J."/>
            <person name="Martin F."/>
        </authorList>
    </citation>
    <scope>NUCLEOTIDE SEQUENCE</scope>
    <source>
        <strain evidence="1">EC-137</strain>
    </source>
</reference>
<dbReference type="Proteomes" id="UP000814128">
    <property type="component" value="Unassembled WGS sequence"/>
</dbReference>
<sequence length="243" mass="26941">MQNAHNHTAPASFDFPECYPCIHGPQPHGGDRHNLLLPAPPAQDGDGMRWGQGNETMNTGSEAQRDEMEQDTDEIGIEDIDTVLYHSDARHAHYGGYPGLTDSRAMRTHDGIEMEDVMQIDTVLYHSDARQGRYEGYPWLTDGMAATQWPVNTFVVTPSAGPAYHDPAAQRIPSGQRLESYIHEQSVGQYTGAAGPSQRQNEIEGADRMSRMRGQANHLGIYVEVDDAATWVLLRYPPPSNRG</sequence>
<organism evidence="1 2">
    <name type="scientific">Vararia minispora EC-137</name>
    <dbReference type="NCBI Taxonomy" id="1314806"/>
    <lineage>
        <taxon>Eukaryota</taxon>
        <taxon>Fungi</taxon>
        <taxon>Dikarya</taxon>
        <taxon>Basidiomycota</taxon>
        <taxon>Agaricomycotina</taxon>
        <taxon>Agaricomycetes</taxon>
        <taxon>Russulales</taxon>
        <taxon>Lachnocladiaceae</taxon>
        <taxon>Vararia</taxon>
    </lineage>
</organism>
<evidence type="ECO:0000313" key="1">
    <source>
        <dbReference type="EMBL" id="KAI0030856.1"/>
    </source>
</evidence>